<comment type="caution">
    <text evidence="3">The sequence shown here is derived from an EMBL/GenBank/DDBJ whole genome shotgun (WGS) entry which is preliminary data.</text>
</comment>
<dbReference type="RefSeq" id="WP_111539598.1">
    <property type="nucleotide sequence ID" value="NZ_QKYV01000001.1"/>
</dbReference>
<evidence type="ECO:0000313" key="3">
    <source>
        <dbReference type="EMBL" id="PZW43915.1"/>
    </source>
</evidence>
<dbReference type="Pfam" id="PF00072">
    <property type="entry name" value="Response_reg"/>
    <property type="match status" value="1"/>
</dbReference>
<gene>
    <name evidence="3" type="ORF">LX95_00243</name>
</gene>
<keyword evidence="1" id="KW-0597">Phosphoprotein</keyword>
<dbReference type="AlphaFoldDB" id="A0A2W7IFL9"/>
<evidence type="ECO:0000259" key="2">
    <source>
        <dbReference type="PROSITE" id="PS50110"/>
    </source>
</evidence>
<feature type="domain" description="Response regulatory" evidence="2">
    <location>
        <begin position="2"/>
        <end position="123"/>
    </location>
</feature>
<dbReference type="PANTHER" id="PTHR43228:SF1">
    <property type="entry name" value="TWO-COMPONENT RESPONSE REGULATOR ARR22"/>
    <property type="match status" value="1"/>
</dbReference>
<dbReference type="GO" id="GO:0000160">
    <property type="term" value="P:phosphorelay signal transduction system"/>
    <property type="evidence" value="ECO:0007669"/>
    <property type="project" value="InterPro"/>
</dbReference>
<dbReference type="EMBL" id="QKYV01000001">
    <property type="protein sequence ID" value="PZW43915.1"/>
    <property type="molecule type" value="Genomic_DNA"/>
</dbReference>
<evidence type="ECO:0000256" key="1">
    <source>
        <dbReference type="PROSITE-ProRule" id="PRU00169"/>
    </source>
</evidence>
<dbReference type="SMART" id="SM00448">
    <property type="entry name" value="REC"/>
    <property type="match status" value="1"/>
</dbReference>
<dbReference type="CDD" id="cd17546">
    <property type="entry name" value="REC_hyHK_CKI1_RcsC-like"/>
    <property type="match status" value="1"/>
</dbReference>
<dbReference type="InterPro" id="IPR001789">
    <property type="entry name" value="Sig_transdc_resp-reg_receiver"/>
</dbReference>
<dbReference type="Gene3D" id="3.40.50.2300">
    <property type="match status" value="1"/>
</dbReference>
<name>A0A2W7IFL9_9FLAO</name>
<protein>
    <submittedName>
        <fullName evidence="3">Response regulator receiver domain-containing protein</fullName>
    </submittedName>
</protein>
<dbReference type="SUPFAM" id="SSF52172">
    <property type="entry name" value="CheY-like"/>
    <property type="match status" value="1"/>
</dbReference>
<sequence length="123" mass="14330">MKICIIDDDKIYQFLLKKMVNMVDKQIITSSYFNGLDAISSFEKLDSCYDIILLDLNMPTMDGWEFIEEYQKLKRSSKPLPKIYIATSSISGEDRMRALSYKTIIKGYLIKPITLQMIKKIVE</sequence>
<keyword evidence="4" id="KW-1185">Reference proteome</keyword>
<accession>A0A2W7IFL9</accession>
<proteinExistence type="predicted"/>
<organism evidence="3 4">
    <name type="scientific">Mesonia algae</name>
    <dbReference type="NCBI Taxonomy" id="213248"/>
    <lineage>
        <taxon>Bacteria</taxon>
        <taxon>Pseudomonadati</taxon>
        <taxon>Bacteroidota</taxon>
        <taxon>Flavobacteriia</taxon>
        <taxon>Flavobacteriales</taxon>
        <taxon>Flavobacteriaceae</taxon>
        <taxon>Mesonia</taxon>
    </lineage>
</organism>
<dbReference type="InterPro" id="IPR011006">
    <property type="entry name" value="CheY-like_superfamily"/>
</dbReference>
<dbReference type="PROSITE" id="PS50110">
    <property type="entry name" value="RESPONSE_REGULATORY"/>
    <property type="match status" value="1"/>
</dbReference>
<reference evidence="3 4" key="1">
    <citation type="submission" date="2018-06" db="EMBL/GenBank/DDBJ databases">
        <title>Genomic Encyclopedia of Archaeal and Bacterial Type Strains, Phase II (KMG-II): from individual species to whole genera.</title>
        <authorList>
            <person name="Goeker M."/>
        </authorList>
    </citation>
    <scope>NUCLEOTIDE SEQUENCE [LARGE SCALE GENOMIC DNA]</scope>
    <source>
        <strain evidence="3 4">DSM 15361</strain>
    </source>
</reference>
<dbReference type="PANTHER" id="PTHR43228">
    <property type="entry name" value="TWO-COMPONENT RESPONSE REGULATOR"/>
    <property type="match status" value="1"/>
</dbReference>
<evidence type="ECO:0000313" key="4">
    <source>
        <dbReference type="Proteomes" id="UP000249542"/>
    </source>
</evidence>
<dbReference type="InterPro" id="IPR052048">
    <property type="entry name" value="ST_Response_Regulator"/>
</dbReference>
<dbReference type="Proteomes" id="UP000249542">
    <property type="component" value="Unassembled WGS sequence"/>
</dbReference>
<feature type="modified residue" description="4-aspartylphosphate" evidence="1">
    <location>
        <position position="55"/>
    </location>
</feature>